<evidence type="ECO:0000313" key="1">
    <source>
        <dbReference type="EMBL" id="BBH07117.1"/>
    </source>
</evidence>
<reference evidence="1" key="1">
    <citation type="journal article" date="2019" name="Science">
        <title>Mutation of a bHLH transcription factor allowed almond domestication.</title>
        <authorList>
            <person name="Sanchez-Perez R."/>
            <person name="Pavan S."/>
            <person name="Mazzeo R."/>
            <person name="Moldovan C."/>
            <person name="Aiese Cigliano R."/>
            <person name="Del Cueto J."/>
            <person name="Ricciardi F."/>
            <person name="Lotti C."/>
            <person name="Ricciardi L."/>
            <person name="Dicenta F."/>
            <person name="Lopez-Marques R.L."/>
            <person name="Lindberg Moller B."/>
        </authorList>
    </citation>
    <scope>NUCLEOTIDE SEQUENCE</scope>
</reference>
<proteinExistence type="predicted"/>
<sequence>MYVGGIGVVVRNSACDFVAGDRKIAKINRHLIAMNRNRGKPNRIFGMKNRTAFAVAVAPLYNKITYLIALVLKQHDRVLQIYSPPPTLEFVTLVVNA</sequence>
<dbReference type="EMBL" id="AP019303">
    <property type="protein sequence ID" value="BBH07117.1"/>
    <property type="molecule type" value="Genomic_DNA"/>
</dbReference>
<dbReference type="AlphaFoldDB" id="A0A4Y1RTI9"/>
<name>A0A4Y1RTI9_PRUDU</name>
<protein>
    <submittedName>
        <fullName evidence="1">Uncharacterized protein</fullName>
    </submittedName>
</protein>
<gene>
    <name evidence="1" type="ORF">Prudu_018955</name>
</gene>
<organism evidence="1">
    <name type="scientific">Prunus dulcis</name>
    <name type="common">Almond</name>
    <name type="synonym">Amygdalus dulcis</name>
    <dbReference type="NCBI Taxonomy" id="3755"/>
    <lineage>
        <taxon>Eukaryota</taxon>
        <taxon>Viridiplantae</taxon>
        <taxon>Streptophyta</taxon>
        <taxon>Embryophyta</taxon>
        <taxon>Tracheophyta</taxon>
        <taxon>Spermatophyta</taxon>
        <taxon>Magnoliopsida</taxon>
        <taxon>eudicotyledons</taxon>
        <taxon>Gunneridae</taxon>
        <taxon>Pentapetalae</taxon>
        <taxon>rosids</taxon>
        <taxon>fabids</taxon>
        <taxon>Rosales</taxon>
        <taxon>Rosaceae</taxon>
        <taxon>Amygdaloideae</taxon>
        <taxon>Amygdaleae</taxon>
        <taxon>Prunus</taxon>
    </lineage>
</organism>
<accession>A0A4Y1RTI9</accession>